<feature type="non-terminal residue" evidence="1">
    <location>
        <position position="1"/>
    </location>
</feature>
<accession>A0A813WAK0</accession>
<organism evidence="1 2">
    <name type="scientific">Adineta ricciae</name>
    <name type="common">Rotifer</name>
    <dbReference type="NCBI Taxonomy" id="249248"/>
    <lineage>
        <taxon>Eukaryota</taxon>
        <taxon>Metazoa</taxon>
        <taxon>Spiralia</taxon>
        <taxon>Gnathifera</taxon>
        <taxon>Rotifera</taxon>
        <taxon>Eurotatoria</taxon>
        <taxon>Bdelloidea</taxon>
        <taxon>Adinetida</taxon>
        <taxon>Adinetidae</taxon>
        <taxon>Adineta</taxon>
    </lineage>
</organism>
<sequence>QDVSLYMCVLCSLLYEICT</sequence>
<comment type="caution">
    <text evidence="1">The sequence shown here is derived from an EMBL/GenBank/DDBJ whole genome shotgun (WGS) entry which is preliminary data.</text>
</comment>
<evidence type="ECO:0000313" key="1">
    <source>
        <dbReference type="EMBL" id="CAF0849452.1"/>
    </source>
</evidence>
<name>A0A813WAK0_ADIRI</name>
<protein>
    <submittedName>
        <fullName evidence="1">Uncharacterized protein</fullName>
    </submittedName>
</protein>
<gene>
    <name evidence="1" type="ORF">EDS130_LOCUS7239</name>
</gene>
<reference evidence="1" key="1">
    <citation type="submission" date="2021-02" db="EMBL/GenBank/DDBJ databases">
        <authorList>
            <person name="Nowell W R."/>
        </authorList>
    </citation>
    <scope>NUCLEOTIDE SEQUENCE</scope>
</reference>
<dbReference type="EMBL" id="CAJNOJ010000022">
    <property type="protein sequence ID" value="CAF0849452.1"/>
    <property type="molecule type" value="Genomic_DNA"/>
</dbReference>
<proteinExistence type="predicted"/>
<dbReference type="AlphaFoldDB" id="A0A813WAK0"/>
<evidence type="ECO:0000313" key="2">
    <source>
        <dbReference type="Proteomes" id="UP000663852"/>
    </source>
</evidence>
<dbReference type="Proteomes" id="UP000663852">
    <property type="component" value="Unassembled WGS sequence"/>
</dbReference>